<evidence type="ECO:0000256" key="2">
    <source>
        <dbReference type="ARBA" id="ARBA00004141"/>
    </source>
</evidence>
<dbReference type="Gene3D" id="6.10.340.10">
    <property type="match status" value="1"/>
</dbReference>
<comment type="subcellular location">
    <subcellularLocation>
        <location evidence="3">Cell membrane</location>
    </subcellularLocation>
    <subcellularLocation>
        <location evidence="2">Membrane</location>
        <topology evidence="2">Multi-pass membrane protein</topology>
    </subcellularLocation>
</comment>
<protein>
    <recommendedName>
        <fullName evidence="4">histidine kinase</fullName>
        <ecNumber evidence="4">2.7.13.3</ecNumber>
    </recommendedName>
</protein>
<feature type="domain" description="HAMP" evidence="11">
    <location>
        <begin position="347"/>
        <end position="399"/>
    </location>
</feature>
<evidence type="ECO:0000256" key="5">
    <source>
        <dbReference type="ARBA" id="ARBA00022475"/>
    </source>
</evidence>
<organism evidence="12 13">
    <name type="scientific">Bacillus seohaeanensis</name>
    <dbReference type="NCBI Taxonomy" id="284580"/>
    <lineage>
        <taxon>Bacteria</taxon>
        <taxon>Bacillati</taxon>
        <taxon>Bacillota</taxon>
        <taxon>Bacilli</taxon>
        <taxon>Bacillales</taxon>
        <taxon>Bacillaceae</taxon>
        <taxon>Bacillus</taxon>
    </lineage>
</organism>
<dbReference type="EMBL" id="JBHUMF010000001">
    <property type="protein sequence ID" value="MFD2679172.1"/>
    <property type="molecule type" value="Genomic_DNA"/>
</dbReference>
<comment type="catalytic activity">
    <reaction evidence="1">
        <text>ATP + protein L-histidine = ADP + protein N-phospho-L-histidine.</text>
        <dbReference type="EC" id="2.7.13.3"/>
    </reaction>
</comment>
<keyword evidence="6" id="KW-0597">Phosphoprotein</keyword>
<keyword evidence="8" id="KW-0418">Kinase</keyword>
<keyword evidence="10" id="KW-1133">Transmembrane helix</keyword>
<evidence type="ECO:0000256" key="8">
    <source>
        <dbReference type="ARBA" id="ARBA00022777"/>
    </source>
</evidence>
<evidence type="ECO:0000256" key="3">
    <source>
        <dbReference type="ARBA" id="ARBA00004236"/>
    </source>
</evidence>
<keyword evidence="10" id="KW-0812">Transmembrane</keyword>
<dbReference type="PANTHER" id="PTHR45528:SF9">
    <property type="entry name" value="SENSOR HISTIDINE KINASE YBDK"/>
    <property type="match status" value="1"/>
</dbReference>
<gene>
    <name evidence="12" type="ORF">ACFSUL_00245</name>
</gene>
<evidence type="ECO:0000313" key="13">
    <source>
        <dbReference type="Proteomes" id="UP001597506"/>
    </source>
</evidence>
<keyword evidence="5" id="KW-1003">Cell membrane</keyword>
<keyword evidence="9 10" id="KW-0472">Membrane</keyword>
<dbReference type="CDD" id="cd06225">
    <property type="entry name" value="HAMP"/>
    <property type="match status" value="1"/>
</dbReference>
<dbReference type="EC" id="2.7.13.3" evidence="4"/>
<sequence length="522" mass="59069">MNKTITLRRKFLIRLLSVLIIIAVFTGVVQIYMMNQQIISQTKQQAEAIANNVLRGIKQTDEGTQSIEHQIDLKLVSYAKHIETLLEGKSADQITRSELLKIRDALGLTGITIFQEDKSKDDVIGVVATEEQEVGFSFKKFGYYEVAKRLLNGQEPSLPDATYIDKHTIVLSIAQSGSHEDSPLFFKYAYYVPETKDYMINPYIQANEVHNFTANVGPNTTINELVTENNIVKEIAILNPAVFADPSLEEQLYPPLRKIESGNFNLQTDKDLELLTGKKMNKTSYIDKVDGLKVYKMFLPLDENRVIYLALDYGEMSGPLYRHSYILIISGLLSLLVLFLLTARFFNRIYVNIQKIKDQIKLLEDGDLTAKSKVDDGSELEKLSQSTNRMVDQLNILVTDTQEQASKTQKLSILLEAEASQSVEKLYAVSTEATMKARDQLFEITTFLDEVVDVLEEYKENEAVLSVIDKVEQMRDVANERTSIATDITITLSDLLNSLHNQSSDLSEISNTLLDQMSKFKL</sequence>
<keyword evidence="7" id="KW-0808">Transferase</keyword>
<keyword evidence="13" id="KW-1185">Reference proteome</keyword>
<feature type="transmembrane region" description="Helical" evidence="10">
    <location>
        <begin position="12"/>
        <end position="33"/>
    </location>
</feature>
<evidence type="ECO:0000256" key="1">
    <source>
        <dbReference type="ARBA" id="ARBA00000085"/>
    </source>
</evidence>
<comment type="caution">
    <text evidence="12">The sequence shown here is derived from an EMBL/GenBank/DDBJ whole genome shotgun (WGS) entry which is preliminary data.</text>
</comment>
<evidence type="ECO:0000256" key="9">
    <source>
        <dbReference type="ARBA" id="ARBA00023136"/>
    </source>
</evidence>
<accession>A0ABW5RKY2</accession>
<dbReference type="InterPro" id="IPR050398">
    <property type="entry name" value="HssS/ArlS-like"/>
</dbReference>
<dbReference type="PROSITE" id="PS50885">
    <property type="entry name" value="HAMP"/>
    <property type="match status" value="1"/>
</dbReference>
<evidence type="ECO:0000256" key="10">
    <source>
        <dbReference type="SAM" id="Phobius"/>
    </source>
</evidence>
<dbReference type="InterPro" id="IPR003660">
    <property type="entry name" value="HAMP_dom"/>
</dbReference>
<dbReference type="RefSeq" id="WP_377931587.1">
    <property type="nucleotide sequence ID" value="NZ_JBHUMF010000001.1"/>
</dbReference>
<proteinExistence type="predicted"/>
<feature type="transmembrane region" description="Helical" evidence="10">
    <location>
        <begin position="325"/>
        <end position="346"/>
    </location>
</feature>
<evidence type="ECO:0000256" key="7">
    <source>
        <dbReference type="ARBA" id="ARBA00022679"/>
    </source>
</evidence>
<dbReference type="Proteomes" id="UP001597506">
    <property type="component" value="Unassembled WGS sequence"/>
</dbReference>
<evidence type="ECO:0000256" key="6">
    <source>
        <dbReference type="ARBA" id="ARBA00022553"/>
    </source>
</evidence>
<dbReference type="PANTHER" id="PTHR45528">
    <property type="entry name" value="SENSOR HISTIDINE KINASE CPXA"/>
    <property type="match status" value="1"/>
</dbReference>
<evidence type="ECO:0000256" key="4">
    <source>
        <dbReference type="ARBA" id="ARBA00012438"/>
    </source>
</evidence>
<reference evidence="13" key="1">
    <citation type="journal article" date="2019" name="Int. J. Syst. Evol. Microbiol.">
        <title>The Global Catalogue of Microorganisms (GCM) 10K type strain sequencing project: providing services to taxonomists for standard genome sequencing and annotation.</title>
        <authorList>
            <consortium name="The Broad Institute Genomics Platform"/>
            <consortium name="The Broad Institute Genome Sequencing Center for Infectious Disease"/>
            <person name="Wu L."/>
            <person name="Ma J."/>
        </authorList>
    </citation>
    <scope>NUCLEOTIDE SEQUENCE [LARGE SCALE GENOMIC DNA]</scope>
    <source>
        <strain evidence="13">KCTC 3913</strain>
    </source>
</reference>
<name>A0ABW5RKY2_9BACI</name>
<evidence type="ECO:0000313" key="12">
    <source>
        <dbReference type="EMBL" id="MFD2679172.1"/>
    </source>
</evidence>
<evidence type="ECO:0000259" key="11">
    <source>
        <dbReference type="PROSITE" id="PS50885"/>
    </source>
</evidence>